<feature type="compositionally biased region" description="Basic and acidic residues" evidence="1">
    <location>
        <begin position="21"/>
        <end position="35"/>
    </location>
</feature>
<feature type="compositionally biased region" description="Polar residues" evidence="1">
    <location>
        <begin position="10"/>
        <end position="20"/>
    </location>
</feature>
<evidence type="ECO:0000313" key="2">
    <source>
        <dbReference type="EMBL" id="CDI56268.1"/>
    </source>
</evidence>
<accession>A0A077R9R8</accession>
<protein>
    <submittedName>
        <fullName evidence="2">Uncharacterized protein</fullName>
    </submittedName>
</protein>
<organism evidence="2">
    <name type="scientific">Melanopsichium pennsylvanicum 4</name>
    <dbReference type="NCBI Taxonomy" id="1398559"/>
    <lineage>
        <taxon>Eukaryota</taxon>
        <taxon>Fungi</taxon>
        <taxon>Dikarya</taxon>
        <taxon>Basidiomycota</taxon>
        <taxon>Ustilaginomycotina</taxon>
        <taxon>Ustilaginomycetes</taxon>
        <taxon>Ustilaginales</taxon>
        <taxon>Ustilaginaceae</taxon>
        <taxon>Melanopsichium</taxon>
    </lineage>
</organism>
<feature type="region of interest" description="Disordered" evidence="1">
    <location>
        <begin position="1"/>
        <end position="36"/>
    </location>
</feature>
<reference evidence="2" key="1">
    <citation type="journal article" date="2014" name="Genome Biol. Evol.">
        <title>Gene Loss Rather Than Gene Gain Is Associated with a Host Jump from Monocots to Dicots in the Smut Fungus Melanopsichium pennsylvanicum.</title>
        <authorList>
            <person name="Sharma R."/>
            <person name="Mishra B."/>
            <person name="Runge F."/>
            <person name="Thines M."/>
        </authorList>
    </citation>
    <scope>NUCLEOTIDE SEQUENCE</scope>
    <source>
        <strain evidence="2">4</strain>
    </source>
</reference>
<dbReference type="AlphaFoldDB" id="A0A077R9R8"/>
<dbReference type="EMBL" id="HG529683">
    <property type="protein sequence ID" value="CDI56268.1"/>
    <property type="molecule type" value="Genomic_DNA"/>
</dbReference>
<proteinExistence type="predicted"/>
<name>A0A077R9R8_9BASI</name>
<evidence type="ECO:0000256" key="1">
    <source>
        <dbReference type="SAM" id="MobiDB-lite"/>
    </source>
</evidence>
<sequence length="63" mass="7093">MTDGWMSLGKVQNLTDASTAKSKDEQCAEHADHAAIKPHRKFAESMSNMARQLRFQDPWFALG</sequence>